<dbReference type="EMBL" id="JQCB01000001">
    <property type="protein sequence ID" value="KRN97172.1"/>
    <property type="molecule type" value="Genomic_DNA"/>
</dbReference>
<feature type="domain" description="DUF4097" evidence="2">
    <location>
        <begin position="225"/>
        <end position="486"/>
    </location>
</feature>
<evidence type="ECO:0000313" key="3">
    <source>
        <dbReference type="EMBL" id="KRN97172.1"/>
    </source>
</evidence>
<dbReference type="Pfam" id="PF13349">
    <property type="entry name" value="DUF4097"/>
    <property type="match status" value="1"/>
</dbReference>
<dbReference type="STRING" id="348151.IV55_GL000093"/>
<dbReference type="Proteomes" id="UP000051139">
    <property type="component" value="Unassembled WGS sequence"/>
</dbReference>
<gene>
    <name evidence="3" type="ORF">IV55_GL000093</name>
</gene>
<evidence type="ECO:0000259" key="2">
    <source>
        <dbReference type="Pfam" id="PF13349"/>
    </source>
</evidence>
<keyword evidence="4" id="KW-1185">Reference proteome</keyword>
<dbReference type="PATRIC" id="fig|348151.3.peg.97"/>
<dbReference type="InterPro" id="IPR025164">
    <property type="entry name" value="Toastrack_DUF4097"/>
</dbReference>
<reference evidence="3 4" key="1">
    <citation type="journal article" date="2015" name="Genome Announc.">
        <title>Expanding the biotechnology potential of lactobacilli through comparative genomics of 213 strains and associated genera.</title>
        <authorList>
            <person name="Sun Z."/>
            <person name="Harris H.M."/>
            <person name="McCann A."/>
            <person name="Guo C."/>
            <person name="Argimon S."/>
            <person name="Zhang W."/>
            <person name="Yang X."/>
            <person name="Jeffery I.B."/>
            <person name="Cooney J.C."/>
            <person name="Kagawa T.F."/>
            <person name="Liu W."/>
            <person name="Song Y."/>
            <person name="Salvetti E."/>
            <person name="Wrobel A."/>
            <person name="Rasinkangas P."/>
            <person name="Parkhill J."/>
            <person name="Rea M.C."/>
            <person name="O'Sullivan O."/>
            <person name="Ritari J."/>
            <person name="Douillard F.P."/>
            <person name="Paul Ross R."/>
            <person name="Yang R."/>
            <person name="Briner A.E."/>
            <person name="Felis G.E."/>
            <person name="de Vos W.M."/>
            <person name="Barrangou R."/>
            <person name="Klaenhammer T.R."/>
            <person name="Caufield P.W."/>
            <person name="Cui Y."/>
            <person name="Zhang H."/>
            <person name="O'Toole P.W."/>
        </authorList>
    </citation>
    <scope>NUCLEOTIDE SEQUENCE [LARGE SCALE GENOMIC DNA]</scope>
    <source>
        <strain evidence="3 4">DSM 22696</strain>
    </source>
</reference>
<name>A0A0R2LGI6_9LACO</name>
<feature type="region of interest" description="Disordered" evidence="1">
    <location>
        <begin position="76"/>
        <end position="95"/>
    </location>
</feature>
<evidence type="ECO:0000313" key="4">
    <source>
        <dbReference type="Proteomes" id="UP000051139"/>
    </source>
</evidence>
<protein>
    <recommendedName>
        <fullName evidence="2">DUF4097 domain-containing protein</fullName>
    </recommendedName>
</protein>
<feature type="compositionally biased region" description="Basic and acidic residues" evidence="1">
    <location>
        <begin position="84"/>
        <end position="95"/>
    </location>
</feature>
<evidence type="ECO:0000256" key="1">
    <source>
        <dbReference type="SAM" id="MobiDB-lite"/>
    </source>
</evidence>
<accession>A0A0R2LGI6</accession>
<sequence>MDTIDNMVNDRLTDYFADYPASAEMTELREELTADLSEAAHERHEKGATMLDAVNDAFDRLGDLDDLVDEISNGEQPEFSADDEQTHQHEGHYEQQGHHIDINDGQVTVDGGSTFTANSDGVFIHDGKTLRIDNHGVDINNGTVSFTEDGVRLGKLVIDENGIRTEEKPNRTSARTDKWHHDEHQNDETFADFDKGFHAADAADTEIHVESLPLANEMAYDAKDIERIDFTYDDANIRVLANPNSDQIIFREYMSRTNASYLGTSTVSDGTLTIRNGRHPHLLPLRIRTQLLIPTSFTGDLRLTSHSGSVRMTNFGTLGQVRVNLHSGSLQINGGHVLDLDVDSHSGSVKFNQFIADGLLRLRVHSGIVRLNTVSVKEFDIQAKSGSIRGDQLTGSGSINASSGTVNLAFSALTGNLDTLAHSGTIKLAFAPDVFYNFDLEAKSGKVSGPAGAIYDHDQMSFKDGAVGEDPHIYVTAAADSGTITVR</sequence>
<proteinExistence type="predicted"/>
<organism evidence="3 4">
    <name type="scientific">Furfurilactobacillus siliginis</name>
    <dbReference type="NCBI Taxonomy" id="348151"/>
    <lineage>
        <taxon>Bacteria</taxon>
        <taxon>Bacillati</taxon>
        <taxon>Bacillota</taxon>
        <taxon>Bacilli</taxon>
        <taxon>Lactobacillales</taxon>
        <taxon>Lactobacillaceae</taxon>
        <taxon>Furfurilactobacillus</taxon>
    </lineage>
</organism>
<comment type="caution">
    <text evidence="3">The sequence shown here is derived from an EMBL/GenBank/DDBJ whole genome shotgun (WGS) entry which is preliminary data.</text>
</comment>
<dbReference type="AlphaFoldDB" id="A0A0R2LGI6"/>